<reference evidence="3" key="1">
    <citation type="submission" date="2018-04" db="EMBL/GenBank/DDBJ databases">
        <authorList>
            <person name="Cornet L."/>
        </authorList>
    </citation>
    <scope>NUCLEOTIDE SEQUENCE [LARGE SCALE GENOMIC DNA]</scope>
</reference>
<evidence type="ECO:0000313" key="3">
    <source>
        <dbReference type="Proteomes" id="UP000249354"/>
    </source>
</evidence>
<keyword evidence="1" id="KW-0732">Signal</keyword>
<dbReference type="EMBL" id="QBMC01000124">
    <property type="protein sequence ID" value="PZO13490.1"/>
    <property type="molecule type" value="Genomic_DNA"/>
</dbReference>
<feature type="signal peptide" evidence="1">
    <location>
        <begin position="1"/>
        <end position="22"/>
    </location>
</feature>
<sequence>MRKAKSRLTAIALPLMAALVLAADLAQPGWGRFPNPLFYSKAVVNGTIDKFSNADVVNPDDARLKGCEGEANTATITDAQAAIRKTLAGKTSSFAVQSLGSPACQLANGSYRWLLESGLSLDASVNPDGTINDAALSR</sequence>
<accession>A0A2W4U335</accession>
<organism evidence="2 3">
    <name type="scientific">Leptolyngbya foveolarum</name>
    <dbReference type="NCBI Taxonomy" id="47253"/>
    <lineage>
        <taxon>Bacteria</taxon>
        <taxon>Bacillati</taxon>
        <taxon>Cyanobacteriota</taxon>
        <taxon>Cyanophyceae</taxon>
        <taxon>Leptolyngbyales</taxon>
        <taxon>Leptolyngbyaceae</taxon>
        <taxon>Leptolyngbya group</taxon>
        <taxon>Leptolyngbya</taxon>
    </lineage>
</organism>
<comment type="caution">
    <text evidence="2">The sequence shown here is derived from an EMBL/GenBank/DDBJ whole genome shotgun (WGS) entry which is preliminary data.</text>
</comment>
<gene>
    <name evidence="2" type="ORF">DCF25_16065</name>
</gene>
<evidence type="ECO:0000313" key="2">
    <source>
        <dbReference type="EMBL" id="PZO13490.1"/>
    </source>
</evidence>
<evidence type="ECO:0000256" key="1">
    <source>
        <dbReference type="SAM" id="SignalP"/>
    </source>
</evidence>
<feature type="chain" id="PRO_5016008298" evidence="1">
    <location>
        <begin position="23"/>
        <end position="138"/>
    </location>
</feature>
<dbReference type="Proteomes" id="UP000249354">
    <property type="component" value="Unassembled WGS sequence"/>
</dbReference>
<name>A0A2W4U335_9CYAN</name>
<protein>
    <submittedName>
        <fullName evidence="2">Uncharacterized protein</fullName>
    </submittedName>
</protein>
<proteinExistence type="predicted"/>
<reference evidence="2 3" key="2">
    <citation type="submission" date="2018-06" db="EMBL/GenBank/DDBJ databases">
        <title>Metagenomic assembly of (sub)arctic Cyanobacteria and their associated microbiome from non-axenic cultures.</title>
        <authorList>
            <person name="Baurain D."/>
        </authorList>
    </citation>
    <scope>NUCLEOTIDE SEQUENCE [LARGE SCALE GENOMIC DNA]</scope>
    <source>
        <strain evidence="2">ULC129bin1</strain>
    </source>
</reference>
<dbReference type="AlphaFoldDB" id="A0A2W4U335"/>